<accession>A0A6N2L4F2</accession>
<organism evidence="7">
    <name type="scientific">Salix viminalis</name>
    <name type="common">Common osier</name>
    <name type="synonym">Basket willow</name>
    <dbReference type="NCBI Taxonomy" id="40686"/>
    <lineage>
        <taxon>Eukaryota</taxon>
        <taxon>Viridiplantae</taxon>
        <taxon>Streptophyta</taxon>
        <taxon>Embryophyta</taxon>
        <taxon>Tracheophyta</taxon>
        <taxon>Spermatophyta</taxon>
        <taxon>Magnoliopsida</taxon>
        <taxon>eudicotyledons</taxon>
        <taxon>Gunneridae</taxon>
        <taxon>Pentapetalae</taxon>
        <taxon>rosids</taxon>
        <taxon>fabids</taxon>
        <taxon>Malpighiales</taxon>
        <taxon>Salicaceae</taxon>
        <taxon>Saliceae</taxon>
        <taxon>Salix</taxon>
    </lineage>
</organism>
<feature type="repeat" description="PPR" evidence="5">
    <location>
        <begin position="922"/>
        <end position="956"/>
    </location>
</feature>
<dbReference type="PROSITE" id="PS51375">
    <property type="entry name" value="PPR"/>
    <property type="match status" value="8"/>
</dbReference>
<dbReference type="Pfam" id="PF20431">
    <property type="entry name" value="E_motif"/>
    <property type="match status" value="1"/>
</dbReference>
<dbReference type="EMBL" id="CAADRP010001112">
    <property type="protein sequence ID" value="VFU36016.1"/>
    <property type="molecule type" value="Genomic_DNA"/>
</dbReference>
<dbReference type="PROSITE" id="PS50294">
    <property type="entry name" value="WD_REPEATS_REGION"/>
    <property type="match status" value="1"/>
</dbReference>
<dbReference type="Pfam" id="PF01535">
    <property type="entry name" value="PPR"/>
    <property type="match status" value="10"/>
</dbReference>
<feature type="repeat" description="PPR" evidence="5">
    <location>
        <begin position="245"/>
        <end position="279"/>
    </location>
</feature>
<feature type="repeat" description="PPR" evidence="5">
    <location>
        <begin position="957"/>
        <end position="992"/>
    </location>
</feature>
<dbReference type="InterPro" id="IPR036063">
    <property type="entry name" value="Smr_dom_sf"/>
</dbReference>
<keyword evidence="2" id="KW-0677">Repeat</keyword>
<dbReference type="Pfam" id="PF00400">
    <property type="entry name" value="WD40"/>
    <property type="match status" value="2"/>
</dbReference>
<dbReference type="PROSITE" id="PS50828">
    <property type="entry name" value="SMR"/>
    <property type="match status" value="1"/>
</dbReference>
<dbReference type="SMART" id="SM00463">
    <property type="entry name" value="SMR"/>
    <property type="match status" value="1"/>
</dbReference>
<dbReference type="SUPFAM" id="SSF160443">
    <property type="entry name" value="SMR domain-like"/>
    <property type="match status" value="1"/>
</dbReference>
<evidence type="ECO:0000256" key="2">
    <source>
        <dbReference type="ARBA" id="ARBA00022737"/>
    </source>
</evidence>
<comment type="similarity">
    <text evidence="1">Belongs to the PPR family. P subfamily.</text>
</comment>
<dbReference type="InterPro" id="IPR001680">
    <property type="entry name" value="WD40_rpt"/>
</dbReference>
<gene>
    <name evidence="7" type="ORF">SVIM_LOCUS179770</name>
</gene>
<dbReference type="SUPFAM" id="SSF48452">
    <property type="entry name" value="TPR-like"/>
    <property type="match status" value="1"/>
</dbReference>
<feature type="repeat" description="PPR" evidence="5">
    <location>
        <begin position="728"/>
        <end position="762"/>
    </location>
</feature>
<feature type="repeat" description="PPR" evidence="5">
    <location>
        <begin position="585"/>
        <end position="619"/>
    </location>
</feature>
<dbReference type="InterPro" id="IPR011990">
    <property type="entry name" value="TPR-like_helical_dom_sf"/>
</dbReference>
<dbReference type="PANTHER" id="PTHR46128:SF331">
    <property type="entry name" value="PENTACOTRIPEPTIDE-REPEAT REGION OF PRORP DOMAIN-CONTAINING PROTEIN"/>
    <property type="match status" value="1"/>
</dbReference>
<dbReference type="SMART" id="SM00320">
    <property type="entry name" value="WD40"/>
    <property type="match status" value="7"/>
</dbReference>
<name>A0A6N2L4F2_SALVM</name>
<evidence type="ECO:0000313" key="7">
    <source>
        <dbReference type="EMBL" id="VFU36016.1"/>
    </source>
</evidence>
<evidence type="ECO:0000256" key="5">
    <source>
        <dbReference type="PROSITE-ProRule" id="PRU00708"/>
    </source>
</evidence>
<dbReference type="InterPro" id="IPR050872">
    <property type="entry name" value="PPR_P_subfamily"/>
</dbReference>
<dbReference type="InterPro" id="IPR002625">
    <property type="entry name" value="Smr_dom"/>
</dbReference>
<keyword evidence="4" id="KW-0853">WD repeat</keyword>
<feature type="domain" description="Smr" evidence="6">
    <location>
        <begin position="381"/>
        <end position="465"/>
    </location>
</feature>
<evidence type="ECO:0000256" key="1">
    <source>
        <dbReference type="ARBA" id="ARBA00007626"/>
    </source>
</evidence>
<dbReference type="Gene3D" id="1.25.40.10">
    <property type="entry name" value="Tetratricopeptide repeat domain"/>
    <property type="match status" value="6"/>
</dbReference>
<feature type="repeat" description="PPR" evidence="5">
    <location>
        <begin position="520"/>
        <end position="554"/>
    </location>
</feature>
<dbReference type="Pfam" id="PF13041">
    <property type="entry name" value="PPR_2"/>
    <property type="match status" value="2"/>
</dbReference>
<dbReference type="PANTHER" id="PTHR46128">
    <property type="entry name" value="MITOCHONDRIAL GROUP I INTRON SPLICING FACTOR CCM1"/>
    <property type="match status" value="1"/>
</dbReference>
<dbReference type="PROSITE" id="PS50082">
    <property type="entry name" value="WD_REPEATS_2"/>
    <property type="match status" value="1"/>
</dbReference>
<dbReference type="PROSITE" id="PS50096">
    <property type="entry name" value="IQ"/>
    <property type="match status" value="1"/>
</dbReference>
<feature type="repeat" description="PPR" evidence="5">
    <location>
        <begin position="790"/>
        <end position="824"/>
    </location>
</feature>
<protein>
    <recommendedName>
        <fullName evidence="6">Smr domain-containing protein</fullName>
    </recommendedName>
</protein>
<evidence type="ECO:0000256" key="3">
    <source>
        <dbReference type="ARBA" id="ARBA00061659"/>
    </source>
</evidence>
<sequence>MHAHVGYQQKITTSHVPWNHHLSHRQQPLTFLSQPTSPPLNLSTKWNNFKCLAAISKQTQRFFSAVLPTVATRDTSATNRLIKKFVASSPKSIALDALSHLLSPNSTHHPLLYFLTLPLYLKISEASWFSWNPTLVAQVVVLLDKQGLDKELEALMSETVSRLEFKERELVLFYCNLVGFNSKHNWARGFDDSYSRLNQLVCDSNSVYVKKQGYKAMISGLCEMGRAREAEDLIGEMRERGMKPTLFEFRCVLYGYGRLGLFKDMERILDKMESGGIEADTVCANMVLASYGAHNALPEMGLWLRKMKTLGIPLSTRTCNSVLNSCPTIMALMRNLDASCPVSIQELLKILSEDEAKLVKELIESSVLKEAMRWDTSEGKLDLHGMHLGSAYVMTLQWMEEMRNRLSNGEHVIPAEITVVCGSGNHSTVRGESPVKSMITEIMARTRSPMRIDRKNNGCFVAKGNVVKNPLLDPEFPGTSPHSSAQDLNLYEFNKKISNLEKHGKIDEARALFDQMEETNTVSWNAIIRGYVKRREIYKARKLFDEMPHRDIVSWNLMISGYVSCHGTRFLKEGRNLFDRMPERDIVSWNTMISGYAKNGRMDEALRMFKLMPAGDVVSWNAIITGFLQNGDVARAIEYFERMPERDAASLSALVSGLIRNGELDEAARVVVTFERDGGREENLLQAYNTLIAGYGQRDRVDEARKLFDQIPFCDDKGKGGDGKFGRNVVSWNTMIMCYVKAGDVVSARELFDQMIERDTISWNTMISGYVNMLDVDEASKLFCEMPNPDIFSWNKMIAGHAQIGDLDSVNELFGRMPQKNLVSWNSVITGYEKNDDYIGAIKIFIQMQIEGEKPDRHTLSSVLSVSTGIVDLQLGMQIHQLVTKTVIPDVPLNNALITMYSRCGAIIEAGTIFDEVKLQKEVISWNAMIGGYASHGYALEALKVFKLMKSFDMRPTHITFISVLHACAHAGLVEEGREIFESMACEYGIEPTVEHYASLVDVMSRNGQLKQALDLINSMPFEPDKAVWGALLSAAKVHNKIEVARVAAEALIRLEPDSSAPYVLLYNMYADVGHWDSAAEVRTTMERSNIKKQAAYSWNFHDSTRLDPLDSPSCQLTNRTQMMQKRRKTDLDQAVVNVWKRELGQLSTRNFAHRLAASEDLVLRLEIHKKLEKHDGCVNTLSFNAGGDVLVSGSDDLRVILWDWETGRVKLSFNSGHRNNVFQAAFMPISDDRTIVTCAADGEIRQAQILEGGEVKTVLLGKHEDSRVHKLAIEPGNPHILYSCGEDGVVQHFDLRTRSATKLFTCRSVNDSRSYRPYVHQPYVHLNAIAIDRRNPNLFAVGGMDEFARLYDIRKYKWDGSSDFGQPADYFCPQHLIGNGDTGITGLSFSDQSELLVSYNNEFIYLFTRDMGLGNPPFPSFSSPISMGSDASEVEPGTIASSSSMGVDGENAAQVYKGHRNYETVKGVNFFGPRCEYVSSGSDCGRIFIWKKRSGKLIRVMEADRDVVNCTEPHPHTMALASSGIESDIKIWTPKAIERATLPTDIGQLKPKARGWMYRLASPDDLMLQLFSLQRQRTSPESVVQNSVMDTELLEFILSFNANSDVSSDDGGDTANHDDSLG</sequence>
<dbReference type="SUPFAM" id="SSF50978">
    <property type="entry name" value="WD40 repeat-like"/>
    <property type="match status" value="1"/>
</dbReference>
<dbReference type="Gene3D" id="3.30.1370.110">
    <property type="match status" value="1"/>
</dbReference>
<dbReference type="InterPro" id="IPR036322">
    <property type="entry name" value="WD40_repeat_dom_sf"/>
</dbReference>
<evidence type="ECO:0000259" key="6">
    <source>
        <dbReference type="PROSITE" id="PS50828"/>
    </source>
</evidence>
<reference evidence="7" key="1">
    <citation type="submission" date="2019-03" db="EMBL/GenBank/DDBJ databases">
        <authorList>
            <person name="Mank J."/>
            <person name="Almeida P."/>
        </authorList>
    </citation>
    <scope>NUCLEOTIDE SEQUENCE</scope>
    <source>
        <strain evidence="7">78183</strain>
    </source>
</reference>
<feature type="repeat" description="WD" evidence="4">
    <location>
        <begin position="1172"/>
        <end position="1213"/>
    </location>
</feature>
<feature type="repeat" description="PPR" evidence="5">
    <location>
        <begin position="210"/>
        <end position="244"/>
    </location>
</feature>
<dbReference type="InterPro" id="IPR046848">
    <property type="entry name" value="E_motif"/>
</dbReference>
<dbReference type="Gene3D" id="2.130.10.10">
    <property type="entry name" value="YVTN repeat-like/Quinoprotein amine dehydrogenase"/>
    <property type="match status" value="1"/>
</dbReference>
<dbReference type="InterPro" id="IPR002885">
    <property type="entry name" value="PPR_rpt"/>
</dbReference>
<dbReference type="InterPro" id="IPR015943">
    <property type="entry name" value="WD40/YVTN_repeat-like_dom_sf"/>
</dbReference>
<comment type="similarity">
    <text evidence="3">Belongs to the PPR family. PCMP-E subfamily.</text>
</comment>
<proteinExistence type="inferred from homology"/>
<dbReference type="NCBIfam" id="TIGR00756">
    <property type="entry name" value="PPR"/>
    <property type="match status" value="11"/>
</dbReference>
<evidence type="ECO:0000256" key="4">
    <source>
        <dbReference type="PROSITE-ProRule" id="PRU00221"/>
    </source>
</evidence>
<dbReference type="FunFam" id="1.25.40.10:FF:000212">
    <property type="entry name" value="Pentatricopeptide repeat-containing protein At2g03380, mitochondrial"/>
    <property type="match status" value="1"/>
</dbReference>